<evidence type="ECO:0000313" key="1">
    <source>
        <dbReference type="EMBL" id="KAK4766449.1"/>
    </source>
</evidence>
<reference evidence="1 2" key="1">
    <citation type="journal article" date="2023" name="Hortic Res">
        <title>Pangenome of water caltrop reveals structural variations and asymmetric subgenome divergence after allopolyploidization.</title>
        <authorList>
            <person name="Zhang X."/>
            <person name="Chen Y."/>
            <person name="Wang L."/>
            <person name="Yuan Y."/>
            <person name="Fang M."/>
            <person name="Shi L."/>
            <person name="Lu R."/>
            <person name="Comes H.P."/>
            <person name="Ma Y."/>
            <person name="Chen Y."/>
            <person name="Huang G."/>
            <person name="Zhou Y."/>
            <person name="Zheng Z."/>
            <person name="Qiu Y."/>
        </authorList>
    </citation>
    <scope>NUCLEOTIDE SEQUENCE [LARGE SCALE GENOMIC DNA]</scope>
    <source>
        <tissue evidence="1">Roots</tissue>
    </source>
</reference>
<gene>
    <name evidence="1" type="ORF">SAY87_008091</name>
</gene>
<comment type="caution">
    <text evidence="1">The sequence shown here is derived from an EMBL/GenBank/DDBJ whole genome shotgun (WGS) entry which is preliminary data.</text>
</comment>
<dbReference type="Proteomes" id="UP001345219">
    <property type="component" value="Chromosome 7"/>
</dbReference>
<keyword evidence="2" id="KW-1185">Reference proteome</keyword>
<protein>
    <submittedName>
        <fullName evidence="1">Uncharacterized protein</fullName>
    </submittedName>
</protein>
<dbReference type="EMBL" id="JAXIOK010000007">
    <property type="protein sequence ID" value="KAK4766449.1"/>
    <property type="molecule type" value="Genomic_DNA"/>
</dbReference>
<dbReference type="AlphaFoldDB" id="A0AAN7KFH0"/>
<sequence length="74" mass="8231">MGGPQSSLLALPHRGSHFLQSLTINLEVVLGLFSLKRKIEDDAVLPAKLMAASALELEEARRVKQEVMIRDYDL</sequence>
<name>A0AAN7KFH0_9MYRT</name>
<organism evidence="1 2">
    <name type="scientific">Trapa incisa</name>
    <dbReference type="NCBI Taxonomy" id="236973"/>
    <lineage>
        <taxon>Eukaryota</taxon>
        <taxon>Viridiplantae</taxon>
        <taxon>Streptophyta</taxon>
        <taxon>Embryophyta</taxon>
        <taxon>Tracheophyta</taxon>
        <taxon>Spermatophyta</taxon>
        <taxon>Magnoliopsida</taxon>
        <taxon>eudicotyledons</taxon>
        <taxon>Gunneridae</taxon>
        <taxon>Pentapetalae</taxon>
        <taxon>rosids</taxon>
        <taxon>malvids</taxon>
        <taxon>Myrtales</taxon>
        <taxon>Lythraceae</taxon>
        <taxon>Trapa</taxon>
    </lineage>
</organism>
<evidence type="ECO:0000313" key="2">
    <source>
        <dbReference type="Proteomes" id="UP001345219"/>
    </source>
</evidence>
<proteinExistence type="predicted"/>
<accession>A0AAN7KFH0</accession>